<dbReference type="InterPro" id="IPR026992">
    <property type="entry name" value="DIOX_N"/>
</dbReference>
<evidence type="ECO:0000256" key="3">
    <source>
        <dbReference type="ARBA" id="ARBA00023002"/>
    </source>
</evidence>
<proteinExistence type="inferred from homology"/>
<organism evidence="8 10">
    <name type="scientific">Urochloa decumbens</name>
    <dbReference type="NCBI Taxonomy" id="240449"/>
    <lineage>
        <taxon>Eukaryota</taxon>
        <taxon>Viridiplantae</taxon>
        <taxon>Streptophyta</taxon>
        <taxon>Embryophyta</taxon>
        <taxon>Tracheophyta</taxon>
        <taxon>Spermatophyta</taxon>
        <taxon>Magnoliopsida</taxon>
        <taxon>Liliopsida</taxon>
        <taxon>Poales</taxon>
        <taxon>Poaceae</taxon>
        <taxon>PACMAD clade</taxon>
        <taxon>Panicoideae</taxon>
        <taxon>Panicodae</taxon>
        <taxon>Paniceae</taxon>
        <taxon>Melinidinae</taxon>
        <taxon>Urochloa</taxon>
    </lineage>
</organism>
<evidence type="ECO:0000313" key="9">
    <source>
        <dbReference type="EMBL" id="CAM0153178.1"/>
    </source>
</evidence>
<evidence type="ECO:0000256" key="4">
    <source>
        <dbReference type="ARBA" id="ARBA00023004"/>
    </source>
</evidence>
<dbReference type="SUPFAM" id="SSF51197">
    <property type="entry name" value="Clavaminate synthase-like"/>
    <property type="match status" value="1"/>
</dbReference>
<keyword evidence="10" id="KW-1185">Reference proteome</keyword>
<evidence type="ECO:0000256" key="1">
    <source>
        <dbReference type="ARBA" id="ARBA00001961"/>
    </source>
</evidence>
<comment type="cofactor">
    <cofactor evidence="1">
        <name>L-ascorbate</name>
        <dbReference type="ChEBI" id="CHEBI:38290"/>
    </cofactor>
</comment>
<dbReference type="Pfam" id="PF14226">
    <property type="entry name" value="DIOX_N"/>
    <property type="match status" value="1"/>
</dbReference>
<dbReference type="PROSITE" id="PS51471">
    <property type="entry name" value="FE2OG_OXY"/>
    <property type="match status" value="1"/>
</dbReference>
<evidence type="ECO:0000256" key="6">
    <source>
        <dbReference type="SAM" id="MobiDB-lite"/>
    </source>
</evidence>
<comment type="similarity">
    <text evidence="5">Belongs to the iron/ascorbate-dependent oxidoreductase family.</text>
</comment>
<dbReference type="GO" id="GO:0046872">
    <property type="term" value="F:metal ion binding"/>
    <property type="evidence" value="ECO:0007669"/>
    <property type="project" value="UniProtKB-KW"/>
</dbReference>
<keyword evidence="4 5" id="KW-0408">Iron</keyword>
<protein>
    <recommendedName>
        <fullName evidence="7">Fe2OG dioxygenase domain-containing protein</fullName>
    </recommendedName>
</protein>
<dbReference type="InterPro" id="IPR005123">
    <property type="entry name" value="Oxoglu/Fe-dep_dioxygenase_dom"/>
</dbReference>
<keyword evidence="3 5" id="KW-0560">Oxidoreductase</keyword>
<sequence length="381" mass="41506">MARVEALSGLSAIPAEYVRPAEERADLGDAFELLSADDDPTIRIPVVDISPFLLLNLNGGQGQGKQQQAADDVVAAVRAAAADWGVMHIAGHGIPAALMDRVRAAGAGFFALPIDAKEAYANDPAAGRLQGYGSRLATNASGQREWEDYLFHLLHPDSLADHALWPAHPPDYVDATREFGRRVRDLASALLAVLSEGLLGPGRRDALENALLTTNDKDSMRLQLKINYYPRCPQPELAVGVEAHTDVSALSFILHNGVPGLQVRHAGRWVTARDEPGTIIVHVGDALEILSNARYTSVLHRGLVNRDAVRVSWVVFCEPPPDTVTLRPLPELVTPPERPARFTPRTFKEHVDRKLFKKHQQLPDDQQDNGHGAPASLPQTN</sequence>
<dbReference type="InterPro" id="IPR050231">
    <property type="entry name" value="Iron_ascorbate_oxido_reductase"/>
</dbReference>
<accession>A0ABC9H670</accession>
<reference evidence="8" key="1">
    <citation type="submission" date="2024-10" db="EMBL/GenBank/DDBJ databases">
        <authorList>
            <person name="Ryan C."/>
        </authorList>
    </citation>
    <scope>NUCLEOTIDE SEQUENCE [LARGE SCALE GENOMIC DNA]</scope>
</reference>
<dbReference type="EMBL" id="CAXIPR030002055">
    <property type="protein sequence ID" value="CAM0149318.1"/>
    <property type="molecule type" value="Genomic_DNA"/>
</dbReference>
<dbReference type="AlphaFoldDB" id="A0ABC9H670"/>
<evidence type="ECO:0000313" key="8">
    <source>
        <dbReference type="EMBL" id="CAM0149318.1"/>
    </source>
</evidence>
<dbReference type="EMBL" id="CAXIPR030007060">
    <property type="protein sequence ID" value="CAM0153178.1"/>
    <property type="molecule type" value="Genomic_DNA"/>
</dbReference>
<comment type="caution">
    <text evidence="8">The sequence shown here is derived from an EMBL/GenBank/DDBJ whole genome shotgun (WGS) entry which is preliminary data.</text>
</comment>
<dbReference type="GO" id="GO:0016491">
    <property type="term" value="F:oxidoreductase activity"/>
    <property type="evidence" value="ECO:0007669"/>
    <property type="project" value="UniProtKB-KW"/>
</dbReference>
<dbReference type="PANTHER" id="PTHR47990">
    <property type="entry name" value="2-OXOGLUTARATE (2OG) AND FE(II)-DEPENDENT OXYGENASE SUPERFAMILY PROTEIN-RELATED"/>
    <property type="match status" value="1"/>
</dbReference>
<name>A0ABC9H670_9POAL</name>
<gene>
    <name evidence="8" type="ORF">URODEC1_LOCUS122514</name>
    <name evidence="9" type="ORF">URODEC1_LOCUS125915</name>
</gene>
<dbReference type="FunFam" id="2.60.120.330:FF:000070">
    <property type="entry name" value="2-oxoglutarate (2OG) and Fe(II)-dependent oxygenase superfamily protein"/>
    <property type="match status" value="1"/>
</dbReference>
<dbReference type="Gene3D" id="2.60.120.330">
    <property type="entry name" value="B-lactam Antibiotic, Isopenicillin N Synthase, Chain"/>
    <property type="match status" value="1"/>
</dbReference>
<dbReference type="Proteomes" id="UP001497457">
    <property type="component" value="Unassembled WGS sequence"/>
</dbReference>
<evidence type="ECO:0000259" key="7">
    <source>
        <dbReference type="PROSITE" id="PS51471"/>
    </source>
</evidence>
<dbReference type="Pfam" id="PF03171">
    <property type="entry name" value="2OG-FeII_Oxy"/>
    <property type="match status" value="1"/>
</dbReference>
<keyword evidence="2 5" id="KW-0479">Metal-binding</keyword>
<evidence type="ECO:0000256" key="2">
    <source>
        <dbReference type="ARBA" id="ARBA00022723"/>
    </source>
</evidence>
<evidence type="ECO:0000313" key="10">
    <source>
        <dbReference type="Proteomes" id="UP001497457"/>
    </source>
</evidence>
<feature type="region of interest" description="Disordered" evidence="6">
    <location>
        <begin position="357"/>
        <end position="381"/>
    </location>
</feature>
<dbReference type="InterPro" id="IPR044861">
    <property type="entry name" value="IPNS-like_FE2OG_OXY"/>
</dbReference>
<evidence type="ECO:0000256" key="5">
    <source>
        <dbReference type="RuleBase" id="RU003682"/>
    </source>
</evidence>
<dbReference type="InterPro" id="IPR027443">
    <property type="entry name" value="IPNS-like_sf"/>
</dbReference>
<feature type="domain" description="Fe2OG dioxygenase" evidence="7">
    <location>
        <begin position="216"/>
        <end position="319"/>
    </location>
</feature>